<dbReference type="PANTHER" id="PTHR46745">
    <property type="entry name" value="TSC22 DOMAIN FAMILY PROTEIN 1"/>
    <property type="match status" value="1"/>
</dbReference>
<feature type="region of interest" description="Disordered" evidence="9">
    <location>
        <begin position="547"/>
        <end position="566"/>
    </location>
</feature>
<dbReference type="FunFam" id="1.20.5.490:FF:000002">
    <property type="entry name" value="TSC22 domain family, member 1"/>
    <property type="match status" value="1"/>
</dbReference>
<feature type="compositionally biased region" description="Polar residues" evidence="9">
    <location>
        <begin position="234"/>
        <end position="243"/>
    </location>
</feature>
<proteinExistence type="inferred from homology"/>
<accession>A0A210QGN0</accession>
<dbReference type="GO" id="GO:0006357">
    <property type="term" value="P:regulation of transcription by RNA polymerase II"/>
    <property type="evidence" value="ECO:0007669"/>
    <property type="project" value="InterPro"/>
</dbReference>
<evidence type="ECO:0000256" key="5">
    <source>
        <dbReference type="ARBA" id="ARBA00023015"/>
    </source>
</evidence>
<evidence type="ECO:0000256" key="8">
    <source>
        <dbReference type="SAM" id="Coils"/>
    </source>
</evidence>
<organism evidence="10 11">
    <name type="scientific">Mizuhopecten yessoensis</name>
    <name type="common">Japanese scallop</name>
    <name type="synonym">Patinopecten yessoensis</name>
    <dbReference type="NCBI Taxonomy" id="6573"/>
    <lineage>
        <taxon>Eukaryota</taxon>
        <taxon>Metazoa</taxon>
        <taxon>Spiralia</taxon>
        <taxon>Lophotrochozoa</taxon>
        <taxon>Mollusca</taxon>
        <taxon>Bivalvia</taxon>
        <taxon>Autobranchia</taxon>
        <taxon>Pteriomorphia</taxon>
        <taxon>Pectinida</taxon>
        <taxon>Pectinoidea</taxon>
        <taxon>Pectinidae</taxon>
        <taxon>Mizuhopecten</taxon>
    </lineage>
</organism>
<name>A0A210QGN0_MIZYE</name>
<evidence type="ECO:0000256" key="2">
    <source>
        <dbReference type="ARBA" id="ARBA00004496"/>
    </source>
</evidence>
<comment type="subcellular location">
    <subcellularLocation>
        <location evidence="2">Cytoplasm</location>
    </subcellularLocation>
    <subcellularLocation>
        <location evidence="1">Nucleus</location>
    </subcellularLocation>
</comment>
<feature type="coiled-coil region" evidence="8">
    <location>
        <begin position="510"/>
        <end position="544"/>
    </location>
</feature>
<gene>
    <name evidence="10" type="ORF">KP79_PYT20355</name>
</gene>
<keyword evidence="4" id="KW-0963">Cytoplasm</keyword>
<feature type="region of interest" description="Disordered" evidence="9">
    <location>
        <begin position="183"/>
        <end position="210"/>
    </location>
</feature>
<dbReference type="SUPFAM" id="SSF58026">
    <property type="entry name" value="Delta-sleep-inducing peptide immunoreactive peptide"/>
    <property type="match status" value="1"/>
</dbReference>
<evidence type="ECO:0000256" key="7">
    <source>
        <dbReference type="ARBA" id="ARBA00023242"/>
    </source>
</evidence>
<reference evidence="10 11" key="1">
    <citation type="journal article" date="2017" name="Nat. Ecol. Evol.">
        <title>Scallop genome provides insights into evolution of bilaterian karyotype and development.</title>
        <authorList>
            <person name="Wang S."/>
            <person name="Zhang J."/>
            <person name="Jiao W."/>
            <person name="Li J."/>
            <person name="Xun X."/>
            <person name="Sun Y."/>
            <person name="Guo X."/>
            <person name="Huan P."/>
            <person name="Dong B."/>
            <person name="Zhang L."/>
            <person name="Hu X."/>
            <person name="Sun X."/>
            <person name="Wang J."/>
            <person name="Zhao C."/>
            <person name="Wang Y."/>
            <person name="Wang D."/>
            <person name="Huang X."/>
            <person name="Wang R."/>
            <person name="Lv J."/>
            <person name="Li Y."/>
            <person name="Zhang Z."/>
            <person name="Liu B."/>
            <person name="Lu W."/>
            <person name="Hui Y."/>
            <person name="Liang J."/>
            <person name="Zhou Z."/>
            <person name="Hou R."/>
            <person name="Li X."/>
            <person name="Liu Y."/>
            <person name="Li H."/>
            <person name="Ning X."/>
            <person name="Lin Y."/>
            <person name="Zhao L."/>
            <person name="Xing Q."/>
            <person name="Dou J."/>
            <person name="Li Y."/>
            <person name="Mao J."/>
            <person name="Guo H."/>
            <person name="Dou H."/>
            <person name="Li T."/>
            <person name="Mu C."/>
            <person name="Jiang W."/>
            <person name="Fu Q."/>
            <person name="Fu X."/>
            <person name="Miao Y."/>
            <person name="Liu J."/>
            <person name="Yu Q."/>
            <person name="Li R."/>
            <person name="Liao H."/>
            <person name="Li X."/>
            <person name="Kong Y."/>
            <person name="Jiang Z."/>
            <person name="Chourrout D."/>
            <person name="Li R."/>
            <person name="Bao Z."/>
        </authorList>
    </citation>
    <scope>NUCLEOTIDE SEQUENCE [LARGE SCALE GENOMIC DNA]</scope>
    <source>
        <strain evidence="10 11">PY_sf001</strain>
    </source>
</reference>
<feature type="compositionally biased region" description="Acidic residues" evidence="9">
    <location>
        <begin position="75"/>
        <end position="88"/>
    </location>
</feature>
<evidence type="ECO:0000256" key="3">
    <source>
        <dbReference type="ARBA" id="ARBA00007908"/>
    </source>
</evidence>
<dbReference type="InterPro" id="IPR047862">
    <property type="entry name" value="TSC22/BUN_CS"/>
</dbReference>
<dbReference type="OrthoDB" id="8961796at2759"/>
<evidence type="ECO:0000313" key="11">
    <source>
        <dbReference type="Proteomes" id="UP000242188"/>
    </source>
</evidence>
<feature type="compositionally biased region" description="Polar residues" evidence="9">
    <location>
        <begin position="301"/>
        <end position="313"/>
    </location>
</feature>
<keyword evidence="11" id="KW-1185">Reference proteome</keyword>
<evidence type="ECO:0000256" key="1">
    <source>
        <dbReference type="ARBA" id="ARBA00004123"/>
    </source>
</evidence>
<evidence type="ECO:0000256" key="9">
    <source>
        <dbReference type="SAM" id="MobiDB-lite"/>
    </source>
</evidence>
<dbReference type="Proteomes" id="UP000242188">
    <property type="component" value="Unassembled WGS sequence"/>
</dbReference>
<feature type="compositionally biased region" description="Polar residues" evidence="9">
    <location>
        <begin position="330"/>
        <end position="376"/>
    </location>
</feature>
<protein>
    <submittedName>
        <fullName evidence="10">TSC22 domain family protein 3</fullName>
    </submittedName>
</protein>
<feature type="compositionally biased region" description="Low complexity" evidence="9">
    <location>
        <begin position="199"/>
        <end position="209"/>
    </location>
</feature>
<comment type="caution">
    <text evidence="10">The sequence shown here is derived from an EMBL/GenBank/DDBJ whole genome shotgun (WGS) entry which is preliminary data.</text>
</comment>
<feature type="compositionally biased region" description="Polar residues" evidence="9">
    <location>
        <begin position="100"/>
        <end position="125"/>
    </location>
</feature>
<feature type="compositionally biased region" description="Polar residues" evidence="9">
    <location>
        <begin position="250"/>
        <end position="268"/>
    </location>
</feature>
<comment type="similarity">
    <text evidence="3">Belongs to the TSC-22/Dip/Bun family.</text>
</comment>
<feature type="compositionally biased region" description="Basic and acidic residues" evidence="9">
    <location>
        <begin position="27"/>
        <end position="36"/>
    </location>
</feature>
<evidence type="ECO:0000256" key="4">
    <source>
        <dbReference type="ARBA" id="ARBA00022490"/>
    </source>
</evidence>
<feature type="compositionally biased region" description="Polar residues" evidence="9">
    <location>
        <begin position="55"/>
        <end position="64"/>
    </location>
</feature>
<dbReference type="CDD" id="cd21941">
    <property type="entry name" value="ZIP_TSC22D4"/>
    <property type="match status" value="1"/>
</dbReference>
<evidence type="ECO:0000256" key="6">
    <source>
        <dbReference type="ARBA" id="ARBA00023163"/>
    </source>
</evidence>
<dbReference type="PROSITE" id="PS01289">
    <property type="entry name" value="TSC22"/>
    <property type="match status" value="1"/>
</dbReference>
<dbReference type="STRING" id="6573.A0A210QGN0"/>
<keyword evidence="7" id="KW-0539">Nucleus</keyword>
<feature type="region of interest" description="Disordered" evidence="9">
    <location>
        <begin position="296"/>
        <end position="419"/>
    </location>
</feature>
<keyword evidence="8" id="KW-0175">Coiled coil</keyword>
<dbReference type="Pfam" id="PF01166">
    <property type="entry name" value="TSC22"/>
    <property type="match status" value="1"/>
</dbReference>
<sequence length="566" mass="60531">MAAHPKFDKMAVTVDNSSSNSSVYDTNTKEDLDHRPSMGNMKSLTDGMHKKKSTFKITSVTKNIQRPPIGGDPPNDADGDSMDDLDETVESHTEDLSSEILDSSKYTDLGDQNTPLEDFTQTFGQDSEVIISNTGGKEVTTKEKSDVHSSTTTRFKVVKIETKEPFRRGRWLCHDLLDTPVTEKSETKVVRDSTTDDQANSGNSSASSSIHYVPGVDDPAKNPLAVTGLQNQGTDGFVIQSDNQSDKFQSKPQPGMVPTSQDGTHSYNQPNPNVSQIPTSLPTHPSQNYQGIVVNAGAGSPGQTRQNIPQTGPVTGHGGSVPPGHVQKPMQVQTPVADNANPSSQHSSMPVTTGTSQIPNSITGQMPPTLNDQTKLPQPGGTGLGPVPSGQSQINQSTVDSSSNPASAKDTAHWNESDGGEVQTLNFNIAASRFNNDQTGLDSRLTHQLKPVTGPSHFSDFSAPILTPLAVAEAVGGMSSPTKADESGSSTVAIDNKIEQAMDLVKSHLMYAVREEVEVLKEQIQELVEKNNQLEQENSILRASASTETLSKLQVPRQSQPPSSSS</sequence>
<dbReference type="GO" id="GO:0008284">
    <property type="term" value="P:positive regulation of cell population proliferation"/>
    <property type="evidence" value="ECO:0007669"/>
    <property type="project" value="TreeGrafter"/>
</dbReference>
<feature type="region of interest" description="Disordered" evidence="9">
    <location>
        <begin position="234"/>
        <end position="268"/>
    </location>
</feature>
<dbReference type="InterPro" id="IPR000580">
    <property type="entry name" value="TSC22/Bun"/>
</dbReference>
<feature type="compositionally biased region" description="Polar residues" evidence="9">
    <location>
        <begin position="389"/>
        <end position="406"/>
    </location>
</feature>
<feature type="compositionally biased region" description="Low complexity" evidence="9">
    <location>
        <begin position="12"/>
        <end position="26"/>
    </location>
</feature>
<feature type="compositionally biased region" description="Basic and acidic residues" evidence="9">
    <location>
        <begin position="183"/>
        <end position="194"/>
    </location>
</feature>
<evidence type="ECO:0000313" key="10">
    <source>
        <dbReference type="EMBL" id="OWF47898.1"/>
    </source>
</evidence>
<feature type="region of interest" description="Disordered" evidence="9">
    <location>
        <begin position="1"/>
        <end position="125"/>
    </location>
</feature>
<dbReference type="Gene3D" id="1.20.5.490">
    <property type="entry name" value="Single helix bin"/>
    <property type="match status" value="1"/>
</dbReference>
<dbReference type="GO" id="GO:0043066">
    <property type="term" value="P:negative regulation of apoptotic process"/>
    <property type="evidence" value="ECO:0007669"/>
    <property type="project" value="TreeGrafter"/>
</dbReference>
<dbReference type="EMBL" id="NEDP02003755">
    <property type="protein sequence ID" value="OWF47898.1"/>
    <property type="molecule type" value="Genomic_DNA"/>
</dbReference>
<keyword evidence="5" id="KW-0805">Transcription regulation</keyword>
<dbReference type="PANTHER" id="PTHR46745:SF1">
    <property type="entry name" value="TSC22 DOMAIN FAMILY PROTEIN 1"/>
    <property type="match status" value="1"/>
</dbReference>
<dbReference type="AlphaFoldDB" id="A0A210QGN0"/>
<dbReference type="GO" id="GO:0005829">
    <property type="term" value="C:cytosol"/>
    <property type="evidence" value="ECO:0007669"/>
    <property type="project" value="TreeGrafter"/>
</dbReference>
<dbReference type="GO" id="GO:0005634">
    <property type="term" value="C:nucleus"/>
    <property type="evidence" value="ECO:0007669"/>
    <property type="project" value="UniProtKB-SubCell"/>
</dbReference>
<keyword evidence="6" id="KW-0804">Transcription</keyword>